<feature type="transmembrane region" description="Helical" evidence="1">
    <location>
        <begin position="22"/>
        <end position="55"/>
    </location>
</feature>
<dbReference type="Proteomes" id="UP000050360">
    <property type="component" value="Unassembled WGS sequence"/>
</dbReference>
<proteinExistence type="predicted"/>
<dbReference type="AlphaFoldDB" id="A0A0P8DU71"/>
<accession>A0A0P8DU71</accession>
<name>A0A0P8DU71_9EURY</name>
<reference evidence="2 3" key="1">
    <citation type="submission" date="2015-09" db="EMBL/GenBank/DDBJ databases">
        <title>A metagenomics-based metabolic model of nitrate-dependent anaerobic oxidation of methane by Methanoperedens-like archaea.</title>
        <authorList>
            <person name="Arshad A."/>
            <person name="Speth D.R."/>
            <person name="De Graaf R.M."/>
            <person name="Op Den Camp H.J."/>
            <person name="Jetten M.S."/>
            <person name="Welte C.U."/>
        </authorList>
    </citation>
    <scope>NUCLEOTIDE SEQUENCE [LARGE SCALE GENOMIC DNA]</scope>
</reference>
<keyword evidence="1" id="KW-0472">Membrane</keyword>
<comment type="caution">
    <text evidence="2">The sequence shown here is derived from an EMBL/GenBank/DDBJ whole genome shotgun (WGS) entry which is preliminary data.</text>
</comment>
<organism evidence="2 3">
    <name type="scientific">Candidatus Methanoperedens nitratireducens</name>
    <dbReference type="NCBI Taxonomy" id="1392998"/>
    <lineage>
        <taxon>Archaea</taxon>
        <taxon>Methanobacteriati</taxon>
        <taxon>Methanobacteriota</taxon>
        <taxon>Stenosarchaea group</taxon>
        <taxon>Methanomicrobia</taxon>
        <taxon>Methanosarcinales</taxon>
        <taxon>ANME-2 cluster</taxon>
        <taxon>Candidatus Methanoperedentaceae</taxon>
        <taxon>Candidatus Methanoperedens</taxon>
    </lineage>
</organism>
<evidence type="ECO:0000256" key="1">
    <source>
        <dbReference type="SAM" id="Phobius"/>
    </source>
</evidence>
<keyword evidence="1" id="KW-0812">Transmembrane</keyword>
<dbReference type="EMBL" id="LKCM01000499">
    <property type="protein sequence ID" value="KPQ40904.1"/>
    <property type="molecule type" value="Genomic_DNA"/>
</dbReference>
<protein>
    <submittedName>
        <fullName evidence="2">Uncharacterized protein</fullName>
    </submittedName>
</protein>
<sequence>MENIFENVRESLTSPVTEKGQIFYTIAFVIAGGMMASTGVGLYSGAALILGAVLYNLSKIG</sequence>
<evidence type="ECO:0000313" key="2">
    <source>
        <dbReference type="EMBL" id="KPQ40904.1"/>
    </source>
</evidence>
<keyword evidence="1" id="KW-1133">Transmembrane helix</keyword>
<gene>
    <name evidence="2" type="ORF">MPEBLZ_04553</name>
</gene>
<evidence type="ECO:0000313" key="3">
    <source>
        <dbReference type="Proteomes" id="UP000050360"/>
    </source>
</evidence>